<dbReference type="SUPFAM" id="SSF51161">
    <property type="entry name" value="Trimeric LpxA-like enzymes"/>
    <property type="match status" value="1"/>
</dbReference>
<dbReference type="RefSeq" id="WP_207656034.1">
    <property type="nucleotide sequence ID" value="NZ_PVXP01000127.1"/>
</dbReference>
<protein>
    <recommendedName>
        <fullName evidence="2 6">Serine acetyltransferase</fullName>
        <ecNumber evidence="6">2.3.1.30</ecNumber>
    </recommendedName>
</protein>
<dbReference type="InterPro" id="IPR018357">
    <property type="entry name" value="Hexapep_transf_CS"/>
</dbReference>
<evidence type="ECO:0000313" key="8">
    <source>
        <dbReference type="Proteomes" id="UP000237798"/>
    </source>
</evidence>
<keyword evidence="5 6" id="KW-0012">Acyltransferase</keyword>
<dbReference type="CDD" id="cd03354">
    <property type="entry name" value="LbH_SAT"/>
    <property type="match status" value="1"/>
</dbReference>
<dbReference type="InterPro" id="IPR011004">
    <property type="entry name" value="Trimer_LpxA-like_sf"/>
</dbReference>
<comment type="catalytic activity">
    <reaction evidence="6">
        <text>L-serine + acetyl-CoA = O-acetyl-L-serine + CoA</text>
        <dbReference type="Rhea" id="RHEA:24560"/>
        <dbReference type="ChEBI" id="CHEBI:33384"/>
        <dbReference type="ChEBI" id="CHEBI:57287"/>
        <dbReference type="ChEBI" id="CHEBI:57288"/>
        <dbReference type="ChEBI" id="CHEBI:58340"/>
        <dbReference type="EC" id="2.3.1.30"/>
    </reaction>
</comment>
<accession>A0A2T0B3H1</accession>
<evidence type="ECO:0000256" key="5">
    <source>
        <dbReference type="ARBA" id="ARBA00023315"/>
    </source>
</evidence>
<keyword evidence="3 6" id="KW-0808">Transferase</keyword>
<proteinExistence type="inferred from homology"/>
<dbReference type="EMBL" id="PVXP01000127">
    <property type="protein sequence ID" value="PRR78416.1"/>
    <property type="molecule type" value="Genomic_DNA"/>
</dbReference>
<dbReference type="InterPro" id="IPR001451">
    <property type="entry name" value="Hexapep"/>
</dbReference>
<dbReference type="InterPro" id="IPR005881">
    <property type="entry name" value="Ser_O-AcTrfase"/>
</dbReference>
<organism evidence="7 8">
    <name type="scientific">Clostridium luticellarii</name>
    <dbReference type="NCBI Taxonomy" id="1691940"/>
    <lineage>
        <taxon>Bacteria</taxon>
        <taxon>Bacillati</taxon>
        <taxon>Bacillota</taxon>
        <taxon>Clostridia</taxon>
        <taxon>Eubacteriales</taxon>
        <taxon>Clostridiaceae</taxon>
        <taxon>Clostridium</taxon>
    </lineage>
</organism>
<reference evidence="7 8" key="1">
    <citation type="submission" date="2018-03" db="EMBL/GenBank/DDBJ databases">
        <title>Genome sequence of Clostridium luticellarii DSM 29923.</title>
        <authorList>
            <person name="Poehlein A."/>
            <person name="Daniel R."/>
        </authorList>
    </citation>
    <scope>NUCLEOTIDE SEQUENCE [LARGE SCALE GENOMIC DNA]</scope>
    <source>
        <strain evidence="7 8">DSM 29923</strain>
    </source>
</reference>
<dbReference type="PROSITE" id="PS00101">
    <property type="entry name" value="HEXAPEP_TRANSFERASES"/>
    <property type="match status" value="1"/>
</dbReference>
<dbReference type="GO" id="GO:0005737">
    <property type="term" value="C:cytoplasm"/>
    <property type="evidence" value="ECO:0007669"/>
    <property type="project" value="InterPro"/>
</dbReference>
<evidence type="ECO:0000313" key="7">
    <source>
        <dbReference type="EMBL" id="PRR78416.1"/>
    </source>
</evidence>
<sequence length="171" mass="18945">MIKELKMDYKRNEKKFPAMVVLLLYRLGNYIYYKNFPKAIKLILLVPIKIIYKLFEAVLNNEIPFDFKSGGGLRMRHPIGIVINSNCDIGENCTIFHQVTIGSNEHSEFNKAATIGDNVYIGCGAKIIGNIIIGDNAKIGANAVITKNIPDGCTVVGNNIVIDKSKTKVSL</sequence>
<keyword evidence="8" id="KW-1185">Reference proteome</keyword>
<dbReference type="PANTHER" id="PTHR42811">
    <property type="entry name" value="SERINE ACETYLTRANSFERASE"/>
    <property type="match status" value="1"/>
</dbReference>
<dbReference type="GO" id="GO:0009001">
    <property type="term" value="F:serine O-acetyltransferase activity"/>
    <property type="evidence" value="ECO:0007669"/>
    <property type="project" value="UniProtKB-EC"/>
</dbReference>
<name>A0A2T0B3H1_9CLOT</name>
<dbReference type="InterPro" id="IPR045304">
    <property type="entry name" value="LbH_SAT"/>
</dbReference>
<evidence type="ECO:0000256" key="6">
    <source>
        <dbReference type="PIRNR" id="PIRNR000441"/>
    </source>
</evidence>
<comment type="similarity">
    <text evidence="1 6">Belongs to the transferase hexapeptide repeat family.</text>
</comment>
<dbReference type="EC" id="2.3.1.30" evidence="6"/>
<keyword evidence="4" id="KW-0677">Repeat</keyword>
<dbReference type="Gene3D" id="2.160.10.10">
    <property type="entry name" value="Hexapeptide repeat proteins"/>
    <property type="match status" value="1"/>
</dbReference>
<dbReference type="GO" id="GO:0006535">
    <property type="term" value="P:cysteine biosynthetic process from serine"/>
    <property type="evidence" value="ECO:0007669"/>
    <property type="project" value="InterPro"/>
</dbReference>
<comment type="caution">
    <text evidence="7">The sequence shown here is derived from an EMBL/GenBank/DDBJ whole genome shotgun (WGS) entry which is preliminary data.</text>
</comment>
<dbReference type="PIRSF" id="PIRSF000441">
    <property type="entry name" value="CysE"/>
    <property type="match status" value="1"/>
</dbReference>
<dbReference type="Proteomes" id="UP000237798">
    <property type="component" value="Unassembled WGS sequence"/>
</dbReference>
<evidence type="ECO:0000256" key="1">
    <source>
        <dbReference type="ARBA" id="ARBA00007274"/>
    </source>
</evidence>
<evidence type="ECO:0000256" key="2">
    <source>
        <dbReference type="ARBA" id="ARBA00018522"/>
    </source>
</evidence>
<dbReference type="Pfam" id="PF00132">
    <property type="entry name" value="Hexapep"/>
    <property type="match status" value="1"/>
</dbReference>
<evidence type="ECO:0000256" key="3">
    <source>
        <dbReference type="ARBA" id="ARBA00022679"/>
    </source>
</evidence>
<dbReference type="AlphaFoldDB" id="A0A2T0B3H1"/>
<gene>
    <name evidence="7" type="primary">cysE_2</name>
    <name evidence="7" type="ORF">CLLU_36490</name>
</gene>
<evidence type="ECO:0000256" key="4">
    <source>
        <dbReference type="ARBA" id="ARBA00022737"/>
    </source>
</evidence>